<gene>
    <name evidence="2" type="ORF">SAMN04487941_3122</name>
</gene>
<accession>A0A1I7JWR5</accession>
<proteinExistence type="predicted"/>
<evidence type="ECO:0008006" key="4">
    <source>
        <dbReference type="Google" id="ProtNLM"/>
    </source>
</evidence>
<keyword evidence="3" id="KW-1185">Reference proteome</keyword>
<organism evidence="2 3">
    <name type="scientific">Pontibacter akesuensis</name>
    <dbReference type="NCBI Taxonomy" id="388950"/>
    <lineage>
        <taxon>Bacteria</taxon>
        <taxon>Pseudomonadati</taxon>
        <taxon>Bacteroidota</taxon>
        <taxon>Cytophagia</taxon>
        <taxon>Cytophagales</taxon>
        <taxon>Hymenobacteraceae</taxon>
        <taxon>Pontibacter</taxon>
    </lineage>
</organism>
<evidence type="ECO:0000256" key="1">
    <source>
        <dbReference type="SAM" id="SignalP"/>
    </source>
</evidence>
<reference evidence="3" key="1">
    <citation type="submission" date="2016-10" db="EMBL/GenBank/DDBJ databases">
        <authorList>
            <person name="Varghese N."/>
        </authorList>
    </citation>
    <scope>NUCLEOTIDE SEQUENCE [LARGE SCALE GENOMIC DNA]</scope>
    <source>
        <strain evidence="3">DSM 18820</strain>
    </source>
</reference>
<name>A0A1I7JWR5_9BACT</name>
<evidence type="ECO:0000313" key="3">
    <source>
        <dbReference type="Proteomes" id="UP000182491"/>
    </source>
</evidence>
<dbReference type="AlphaFoldDB" id="A0A1I7JWR5"/>
<dbReference type="Proteomes" id="UP000182491">
    <property type="component" value="Unassembled WGS sequence"/>
</dbReference>
<protein>
    <recommendedName>
        <fullName evidence="4">Outer membrane protein beta-barrel domain-containing protein</fullName>
    </recommendedName>
</protein>
<feature type="signal peptide" evidence="1">
    <location>
        <begin position="1"/>
        <end position="26"/>
    </location>
</feature>
<dbReference type="STRING" id="388950.GCA_001611675_00702"/>
<feature type="chain" id="PRO_5010318823" description="Outer membrane protein beta-barrel domain-containing protein" evidence="1">
    <location>
        <begin position="27"/>
        <end position="186"/>
    </location>
</feature>
<dbReference type="EMBL" id="FPCA01000004">
    <property type="protein sequence ID" value="SFU89614.1"/>
    <property type="molecule type" value="Genomic_DNA"/>
</dbReference>
<sequence length="186" mass="20879">MHFLFKLRLRFFLLVSFLLLAGAAQAQDDEGKEGPEIEVPGKEFTALSAYYLEIGNNSDAYSINYDRIVYTRDIFKAAVRIGLGTNIFFQENEPGVYPVVPVEAIGMFGRYEKHLELGLGYTRRFTDEPDLLQNMYFGRVGFRYQKPNGGLVVRVAVTPFISPENKSSSSGLAVVPRFGLSIGRSF</sequence>
<keyword evidence="1" id="KW-0732">Signal</keyword>
<evidence type="ECO:0000313" key="2">
    <source>
        <dbReference type="EMBL" id="SFU89614.1"/>
    </source>
</evidence>